<accession>A0ABP5GA91</accession>
<keyword evidence="2" id="KW-1185">Reference proteome</keyword>
<dbReference type="InterPro" id="IPR001387">
    <property type="entry name" value="Cro/C1-type_HTH"/>
</dbReference>
<dbReference type="InterPro" id="IPR010982">
    <property type="entry name" value="Lambda_DNA-bd_dom_sf"/>
</dbReference>
<proteinExistence type="predicted"/>
<reference evidence="2" key="1">
    <citation type="journal article" date="2019" name="Int. J. Syst. Evol. Microbiol.">
        <title>The Global Catalogue of Microorganisms (GCM) 10K type strain sequencing project: providing services to taxonomists for standard genome sequencing and annotation.</title>
        <authorList>
            <consortium name="The Broad Institute Genomics Platform"/>
            <consortium name="The Broad Institute Genome Sequencing Center for Infectious Disease"/>
            <person name="Wu L."/>
            <person name="Ma J."/>
        </authorList>
    </citation>
    <scope>NUCLEOTIDE SEQUENCE [LARGE SCALE GENOMIC DNA]</scope>
    <source>
        <strain evidence="2">JCM 14283</strain>
    </source>
</reference>
<evidence type="ECO:0000313" key="2">
    <source>
        <dbReference type="Proteomes" id="UP001501285"/>
    </source>
</evidence>
<dbReference type="SUPFAM" id="SSF47413">
    <property type="entry name" value="lambda repressor-like DNA-binding domains"/>
    <property type="match status" value="1"/>
</dbReference>
<organism evidence="1 2">
    <name type="scientific">Terrabacter terrae</name>
    <dbReference type="NCBI Taxonomy" id="318434"/>
    <lineage>
        <taxon>Bacteria</taxon>
        <taxon>Bacillati</taxon>
        <taxon>Actinomycetota</taxon>
        <taxon>Actinomycetes</taxon>
        <taxon>Micrococcales</taxon>
        <taxon>Intrasporangiaceae</taxon>
        <taxon>Terrabacter</taxon>
    </lineage>
</organism>
<dbReference type="EMBL" id="BAAANB010000021">
    <property type="protein sequence ID" value="GAA2040674.1"/>
    <property type="molecule type" value="Genomic_DNA"/>
</dbReference>
<name>A0ABP5GA91_9MICO</name>
<sequence>MTDSVRSEEQARADALANGLVPAGEFDPGTGDFAWYEGQPVGVVIGRNVKRLRSESALTQHELAQVWKRHGLSWARSKLASLEAGGRPQVSVAELILMAIAMRVPITEFFAGPPGSRVALAPYEADTDASEVATLFSDQEPAVDLTVSGEAYKELLSHVERVSQEQSVQADVELAQRLGIHPKRAIQAAFALFDGRSLTTERDRRVERMGAMTVQERQAHRGHVTRELSALVEKRIAQEEDK</sequence>
<evidence type="ECO:0008006" key="3">
    <source>
        <dbReference type="Google" id="ProtNLM"/>
    </source>
</evidence>
<comment type="caution">
    <text evidence="1">The sequence shown here is derived from an EMBL/GenBank/DDBJ whole genome shotgun (WGS) entry which is preliminary data.</text>
</comment>
<dbReference type="CDD" id="cd00093">
    <property type="entry name" value="HTH_XRE"/>
    <property type="match status" value="1"/>
</dbReference>
<dbReference type="RefSeq" id="WP_343994087.1">
    <property type="nucleotide sequence ID" value="NZ_BAAANB010000021.1"/>
</dbReference>
<dbReference type="Proteomes" id="UP001501285">
    <property type="component" value="Unassembled WGS sequence"/>
</dbReference>
<dbReference type="Gene3D" id="1.10.260.40">
    <property type="entry name" value="lambda repressor-like DNA-binding domains"/>
    <property type="match status" value="1"/>
</dbReference>
<protein>
    <recommendedName>
        <fullName evidence="3">HTH cro/C1-type domain-containing protein</fullName>
    </recommendedName>
</protein>
<gene>
    <name evidence="1" type="ORF">GCM10009740_37030</name>
</gene>
<evidence type="ECO:0000313" key="1">
    <source>
        <dbReference type="EMBL" id="GAA2040674.1"/>
    </source>
</evidence>